<feature type="chain" id="PRO_5008582745" description="Endocuticle structural glycoprotein SgAbd-2" evidence="3">
    <location>
        <begin position="22"/>
        <end position="317"/>
    </location>
</feature>
<evidence type="ECO:0000256" key="1">
    <source>
        <dbReference type="ARBA" id="ARBA00022460"/>
    </source>
</evidence>
<accession>A0A1B6FC52</accession>
<evidence type="ECO:0000256" key="2">
    <source>
        <dbReference type="PROSITE-ProRule" id="PRU00497"/>
    </source>
</evidence>
<dbReference type="InterPro" id="IPR000618">
    <property type="entry name" value="Insect_cuticle"/>
</dbReference>
<organism evidence="4">
    <name type="scientific">Cuerna arida</name>
    <dbReference type="NCBI Taxonomy" id="1464854"/>
    <lineage>
        <taxon>Eukaryota</taxon>
        <taxon>Metazoa</taxon>
        <taxon>Ecdysozoa</taxon>
        <taxon>Arthropoda</taxon>
        <taxon>Hexapoda</taxon>
        <taxon>Insecta</taxon>
        <taxon>Pterygota</taxon>
        <taxon>Neoptera</taxon>
        <taxon>Paraneoptera</taxon>
        <taxon>Hemiptera</taxon>
        <taxon>Auchenorrhyncha</taxon>
        <taxon>Membracoidea</taxon>
        <taxon>Cicadellidae</taxon>
        <taxon>Cicadellinae</taxon>
        <taxon>Proconiini</taxon>
        <taxon>Cuerna</taxon>
    </lineage>
</organism>
<dbReference type="PANTHER" id="PTHR10380">
    <property type="entry name" value="CUTICLE PROTEIN"/>
    <property type="match status" value="1"/>
</dbReference>
<dbReference type="EMBL" id="GECZ01021980">
    <property type="protein sequence ID" value="JAS47789.1"/>
    <property type="molecule type" value="Transcribed_RNA"/>
</dbReference>
<dbReference type="PRINTS" id="PR00947">
    <property type="entry name" value="CUTICLE"/>
</dbReference>
<dbReference type="AlphaFoldDB" id="A0A1B6FC52"/>
<dbReference type="GO" id="GO:0062129">
    <property type="term" value="C:chitin-based extracellular matrix"/>
    <property type="evidence" value="ECO:0007669"/>
    <property type="project" value="TreeGrafter"/>
</dbReference>
<protein>
    <recommendedName>
        <fullName evidence="5">Endocuticle structural glycoprotein SgAbd-2</fullName>
    </recommendedName>
</protein>
<dbReference type="InterPro" id="IPR050468">
    <property type="entry name" value="Cuticle_Struct_Prot"/>
</dbReference>
<dbReference type="PROSITE" id="PS51155">
    <property type="entry name" value="CHIT_BIND_RR_2"/>
    <property type="match status" value="1"/>
</dbReference>
<sequence length="317" mass="33731">PTGRTMKAFGLVLLLAASTLSAPQGGFKEPKEAQPQIRQIYTQGEPLVVQSAPQFGARLSQSVPAGAQLVYLQGNYQQPQYYSAGQQVAFIPGAPSQAFLSGASAQYAQPQTFYSAQYAQPQANLVAVKKTVKPAVYNVAAGAAQGAYRPSVVSTFKAQPQPAAFSGFKAAVPAPAPVLKFQAAPAPAPAVKLSAAPSQYSQIAPEPYHVIVKQVQDDNFDGSFNYGYETDHGIVVESSGYLKNAGTDDEVQVMQGSYTFYTPEGVPITTTYIADENGFQVQGDHLPVAPPLPEAIAKSLEYQRSLPPSPEEELKSR</sequence>
<evidence type="ECO:0000313" key="4">
    <source>
        <dbReference type="EMBL" id="JAS47789.1"/>
    </source>
</evidence>
<dbReference type="Pfam" id="PF00379">
    <property type="entry name" value="Chitin_bind_4"/>
    <property type="match status" value="1"/>
</dbReference>
<dbReference type="PROSITE" id="PS00233">
    <property type="entry name" value="CHIT_BIND_RR_1"/>
    <property type="match status" value="1"/>
</dbReference>
<reference evidence="4" key="1">
    <citation type="submission" date="2015-11" db="EMBL/GenBank/DDBJ databases">
        <title>De novo transcriptome assembly of four potential Pierce s Disease insect vectors from Arizona vineyards.</title>
        <authorList>
            <person name="Tassone E.E."/>
        </authorList>
    </citation>
    <scope>NUCLEOTIDE SEQUENCE</scope>
</reference>
<name>A0A1B6FC52_9HEMI</name>
<dbReference type="PANTHER" id="PTHR10380:SF241">
    <property type="entry name" value="CUTICULAR PROTEIN 47EG-RELATED"/>
    <property type="match status" value="1"/>
</dbReference>
<evidence type="ECO:0000256" key="3">
    <source>
        <dbReference type="SAM" id="SignalP"/>
    </source>
</evidence>
<dbReference type="InterPro" id="IPR031311">
    <property type="entry name" value="CHIT_BIND_RR_consensus"/>
</dbReference>
<proteinExistence type="predicted"/>
<feature type="non-terminal residue" evidence="4">
    <location>
        <position position="317"/>
    </location>
</feature>
<dbReference type="GO" id="GO:0008010">
    <property type="term" value="F:structural constituent of chitin-based larval cuticle"/>
    <property type="evidence" value="ECO:0007669"/>
    <property type="project" value="TreeGrafter"/>
</dbReference>
<feature type="non-terminal residue" evidence="4">
    <location>
        <position position="1"/>
    </location>
</feature>
<keyword evidence="1 2" id="KW-0193">Cuticle</keyword>
<evidence type="ECO:0008006" key="5">
    <source>
        <dbReference type="Google" id="ProtNLM"/>
    </source>
</evidence>
<keyword evidence="3" id="KW-0732">Signal</keyword>
<feature type="signal peptide" evidence="3">
    <location>
        <begin position="1"/>
        <end position="21"/>
    </location>
</feature>
<gene>
    <name evidence="4" type="ORF">g.6316</name>
</gene>